<dbReference type="Pfam" id="PF14997">
    <property type="entry name" value="CECR6_TMEM121"/>
    <property type="match status" value="1"/>
</dbReference>
<feature type="transmembrane region" description="Helical" evidence="2">
    <location>
        <begin position="227"/>
        <end position="247"/>
    </location>
</feature>
<dbReference type="RefSeq" id="XP_002431893.1">
    <property type="nucleotide sequence ID" value="XM_002431848.1"/>
</dbReference>
<feature type="transmembrane region" description="Helical" evidence="2">
    <location>
        <begin position="187"/>
        <end position="212"/>
    </location>
</feature>
<evidence type="ECO:0000256" key="1">
    <source>
        <dbReference type="ARBA" id="ARBA00007711"/>
    </source>
</evidence>
<organism>
    <name type="scientific">Pediculus humanus subsp. corporis</name>
    <name type="common">Body louse</name>
    <dbReference type="NCBI Taxonomy" id="121224"/>
    <lineage>
        <taxon>Eukaryota</taxon>
        <taxon>Metazoa</taxon>
        <taxon>Ecdysozoa</taxon>
        <taxon>Arthropoda</taxon>
        <taxon>Hexapoda</taxon>
        <taxon>Insecta</taxon>
        <taxon>Pterygota</taxon>
        <taxon>Neoptera</taxon>
        <taxon>Paraneoptera</taxon>
        <taxon>Psocodea</taxon>
        <taxon>Troctomorpha</taxon>
        <taxon>Phthiraptera</taxon>
        <taxon>Anoplura</taxon>
        <taxon>Pediculidae</taxon>
        <taxon>Pediculus</taxon>
    </lineage>
</organism>
<gene>
    <name evidence="4" type="primary">8234674</name>
    <name evidence="3" type="ORF">Phum_PHUM557230</name>
</gene>
<sequence length="372" mass="41959">MKKVFSCGKNAVGSSSSNMGCCNRRLFFQVFLGISEGLLVLTQGTLLNYYIISQFSDTNTTYFFFLGDFICIFLYAGTLTVAYRYLIEYNKQKNPNNSFLYSPKRFITNYSASKFGVLPLIYVSWAFYVVLLLSKIAVIFTSEIPEHLNTKNVAGPQLLKVGIALSGVIFLILVEGHNWSEPGSPRYLYVSSICTKTGIEILDSVSFLSILLSDSGNNLPDTLTPTFISGIVAIAGVNFLLPVLILYKLSLGEHHNKRLPVPLTVLHNLLHVFSVDMPYFAIRLLLWVRHNHNTSIFIMKNAFGMLMAVRNIYPDLKLCLRRDPKKTNVEYLPGEKIIYVDEMVGDDEKIGEPMDELKKVILEKKDSVITEK</sequence>
<dbReference type="PANTHER" id="PTHR47399">
    <property type="entry name" value="TRANSMEMBRANE PROTEIN 121B"/>
    <property type="match status" value="1"/>
</dbReference>
<dbReference type="OrthoDB" id="5964337at2759"/>
<dbReference type="EMBL" id="AAZO01006770">
    <property type="status" value="NOT_ANNOTATED_CDS"/>
    <property type="molecule type" value="Genomic_DNA"/>
</dbReference>
<accession>E0W0J9</accession>
<evidence type="ECO:0000313" key="4">
    <source>
        <dbReference type="EnsemblMetazoa" id="PHUM557230-PA"/>
    </source>
</evidence>
<reference evidence="3" key="1">
    <citation type="submission" date="2007-04" db="EMBL/GenBank/DDBJ databases">
        <title>Annotation of Pediculus humanus corporis strain USDA.</title>
        <authorList>
            <person name="Kirkness E."/>
            <person name="Hannick L."/>
            <person name="Hass B."/>
            <person name="Bruggner R."/>
            <person name="Lawson D."/>
            <person name="Bidwell S."/>
            <person name="Joardar V."/>
            <person name="Caler E."/>
            <person name="Walenz B."/>
            <person name="Inman J."/>
            <person name="Schobel S."/>
            <person name="Galinsky K."/>
            <person name="Amedeo P."/>
            <person name="Strausberg R."/>
        </authorList>
    </citation>
    <scope>NUCLEOTIDE SEQUENCE</scope>
    <source>
        <strain evidence="3">USDA</strain>
    </source>
</reference>
<dbReference type="InterPro" id="IPR026624">
    <property type="entry name" value="CECR6"/>
</dbReference>
<dbReference type="AlphaFoldDB" id="E0W0J9"/>
<evidence type="ECO:0000256" key="2">
    <source>
        <dbReference type="SAM" id="Phobius"/>
    </source>
</evidence>
<reference evidence="3" key="2">
    <citation type="submission" date="2007-04" db="EMBL/GenBank/DDBJ databases">
        <title>The genome of the human body louse.</title>
        <authorList>
            <consortium name="The Human Body Louse Genome Consortium"/>
            <person name="Kirkness E."/>
            <person name="Walenz B."/>
            <person name="Hass B."/>
            <person name="Bruggner R."/>
            <person name="Strausberg R."/>
        </authorList>
    </citation>
    <scope>NUCLEOTIDE SEQUENCE</scope>
    <source>
        <strain evidence="3">USDA</strain>
    </source>
</reference>
<evidence type="ECO:0000313" key="3">
    <source>
        <dbReference type="EMBL" id="EEB19155.1"/>
    </source>
</evidence>
<dbReference type="PANTHER" id="PTHR47399:SF1">
    <property type="entry name" value="TRANSMEMBRANE PROTEIN 121B"/>
    <property type="match status" value="1"/>
</dbReference>
<keyword evidence="2" id="KW-0472">Membrane</keyword>
<dbReference type="Proteomes" id="UP000009046">
    <property type="component" value="Unassembled WGS sequence"/>
</dbReference>
<feature type="transmembrane region" description="Helical" evidence="2">
    <location>
        <begin position="26"/>
        <end position="51"/>
    </location>
</feature>
<keyword evidence="2" id="KW-1133">Transmembrane helix</keyword>
<feature type="transmembrane region" description="Helical" evidence="2">
    <location>
        <begin position="158"/>
        <end position="175"/>
    </location>
</feature>
<dbReference type="EMBL" id="DS235860">
    <property type="protein sequence ID" value="EEB19155.1"/>
    <property type="molecule type" value="Genomic_DNA"/>
</dbReference>
<keyword evidence="5" id="KW-1185">Reference proteome</keyword>
<protein>
    <submittedName>
        <fullName evidence="3 4">Uncharacterized protein</fullName>
    </submittedName>
</protein>
<evidence type="ECO:0000313" key="5">
    <source>
        <dbReference type="Proteomes" id="UP000009046"/>
    </source>
</evidence>
<dbReference type="eggNOG" id="ENOG502S5HH">
    <property type="taxonomic scope" value="Eukaryota"/>
</dbReference>
<name>E0W0J9_PEDHC</name>
<reference evidence="4" key="3">
    <citation type="submission" date="2021-02" db="UniProtKB">
        <authorList>
            <consortium name="EnsemblMetazoa"/>
        </authorList>
    </citation>
    <scope>IDENTIFICATION</scope>
    <source>
        <strain evidence="4">USDA</strain>
    </source>
</reference>
<dbReference type="HOGENOM" id="CLU_062697_0_0_1"/>
<feature type="transmembrane region" description="Helical" evidence="2">
    <location>
        <begin position="63"/>
        <end position="86"/>
    </location>
</feature>
<dbReference type="VEuPathDB" id="VectorBase:PHUM557230"/>
<dbReference type="InParanoid" id="E0W0J9"/>
<proteinExistence type="inferred from homology"/>
<dbReference type="CTD" id="8234674"/>
<comment type="similarity">
    <text evidence="1">Belongs to the TMEM121 family.</text>
</comment>
<keyword evidence="2" id="KW-0812">Transmembrane</keyword>
<dbReference type="GeneID" id="8234674"/>
<dbReference type="EnsemblMetazoa" id="PHUM557230-RA">
    <property type="protein sequence ID" value="PHUM557230-PA"/>
    <property type="gene ID" value="PHUM557230"/>
</dbReference>
<feature type="transmembrane region" description="Helical" evidence="2">
    <location>
        <begin position="115"/>
        <end position="138"/>
    </location>
</feature>
<dbReference type="InterPro" id="IPR032776">
    <property type="entry name" value="CECR6/TMEM121"/>
</dbReference>
<dbReference type="KEGG" id="phu:Phum_PHUM557230"/>
<dbReference type="OMA" id="HNEAHNS"/>